<protein>
    <submittedName>
        <fullName evidence="3">Uncharacterized protein LOC105429345</fullName>
    </submittedName>
</protein>
<proteinExistence type="predicted"/>
<dbReference type="KEGG" id="pbar:105429345"/>
<dbReference type="AlphaFoldDB" id="A0A6I9WDV1"/>
<evidence type="ECO:0000313" key="2">
    <source>
        <dbReference type="Proteomes" id="UP000504615"/>
    </source>
</evidence>
<organism evidence="2 3">
    <name type="scientific">Pogonomyrmex barbatus</name>
    <name type="common">red harvester ant</name>
    <dbReference type="NCBI Taxonomy" id="144034"/>
    <lineage>
        <taxon>Eukaryota</taxon>
        <taxon>Metazoa</taxon>
        <taxon>Ecdysozoa</taxon>
        <taxon>Arthropoda</taxon>
        <taxon>Hexapoda</taxon>
        <taxon>Insecta</taxon>
        <taxon>Pterygota</taxon>
        <taxon>Neoptera</taxon>
        <taxon>Endopterygota</taxon>
        <taxon>Hymenoptera</taxon>
        <taxon>Apocrita</taxon>
        <taxon>Aculeata</taxon>
        <taxon>Formicoidea</taxon>
        <taxon>Formicidae</taxon>
        <taxon>Myrmicinae</taxon>
        <taxon>Pogonomyrmex</taxon>
    </lineage>
</organism>
<dbReference type="PROSITE" id="PS51257">
    <property type="entry name" value="PROKAR_LIPOPROTEIN"/>
    <property type="match status" value="1"/>
</dbReference>
<dbReference type="GeneID" id="105429345"/>
<feature type="chain" id="PRO_5026860286" evidence="1">
    <location>
        <begin position="26"/>
        <end position="136"/>
    </location>
</feature>
<accession>A0A6I9WDV1</accession>
<feature type="signal peptide" evidence="1">
    <location>
        <begin position="1"/>
        <end position="25"/>
    </location>
</feature>
<dbReference type="RefSeq" id="XP_011640559.1">
    <property type="nucleotide sequence ID" value="XM_011642257.1"/>
</dbReference>
<dbReference type="Proteomes" id="UP000504615">
    <property type="component" value="Unplaced"/>
</dbReference>
<sequence>MEQGYKNLHFLILILSIFIIACIQAAPDKQNINESDEFAQKQAITEFNTCLLNSNVLGSFIQQMQEFFTVIFRYLPENMKTLASNFMNKIASEFVNFEMNIVEGMIDMAHMAENMINAFIRMIPLITSIMTMLSSN</sequence>
<evidence type="ECO:0000256" key="1">
    <source>
        <dbReference type="SAM" id="SignalP"/>
    </source>
</evidence>
<name>A0A6I9WDV1_9HYME</name>
<evidence type="ECO:0000313" key="3">
    <source>
        <dbReference type="RefSeq" id="XP_011640559.1"/>
    </source>
</evidence>
<reference evidence="3" key="1">
    <citation type="submission" date="2025-08" db="UniProtKB">
        <authorList>
            <consortium name="RefSeq"/>
        </authorList>
    </citation>
    <scope>IDENTIFICATION</scope>
</reference>
<keyword evidence="1" id="KW-0732">Signal</keyword>
<gene>
    <name evidence="3" type="primary">LOC105429345</name>
</gene>
<keyword evidence="2" id="KW-1185">Reference proteome</keyword>